<name>A0AAC8Q9A1_9BACT</name>
<evidence type="ECO:0000313" key="2">
    <source>
        <dbReference type="EMBL" id="AKJ03363.1"/>
    </source>
</evidence>
<dbReference type="EMBL" id="CP011509">
    <property type="protein sequence ID" value="AKJ03363.1"/>
    <property type="molecule type" value="Genomic_DNA"/>
</dbReference>
<dbReference type="Proteomes" id="UP000035579">
    <property type="component" value="Chromosome"/>
</dbReference>
<protein>
    <submittedName>
        <fullName evidence="2">Uncharacterized protein</fullName>
    </submittedName>
</protein>
<feature type="region of interest" description="Disordered" evidence="1">
    <location>
        <begin position="1"/>
        <end position="22"/>
    </location>
</feature>
<sequence>MAAPPSPRKPGEQESALPQPVSRGAILLSVNPGSSSAVGRWAPAL</sequence>
<accession>A0AAC8Q9A1</accession>
<organism evidence="2 3">
    <name type="scientific">Archangium gephyra</name>
    <dbReference type="NCBI Taxonomy" id="48"/>
    <lineage>
        <taxon>Bacteria</taxon>
        <taxon>Pseudomonadati</taxon>
        <taxon>Myxococcota</taxon>
        <taxon>Myxococcia</taxon>
        <taxon>Myxococcales</taxon>
        <taxon>Cystobacterineae</taxon>
        <taxon>Archangiaceae</taxon>
        <taxon>Archangium</taxon>
    </lineage>
</organism>
<proteinExistence type="predicted"/>
<evidence type="ECO:0000256" key="1">
    <source>
        <dbReference type="SAM" id="MobiDB-lite"/>
    </source>
</evidence>
<dbReference type="KEGG" id="age:AA314_04989"/>
<dbReference type="AlphaFoldDB" id="A0AAC8Q9A1"/>
<gene>
    <name evidence="2" type="ORF">AA314_04989</name>
</gene>
<reference evidence="2 3" key="1">
    <citation type="submission" date="2015-05" db="EMBL/GenBank/DDBJ databases">
        <title>Genome assembly of Archangium gephyra DSM 2261.</title>
        <authorList>
            <person name="Sharma G."/>
            <person name="Subramanian S."/>
        </authorList>
    </citation>
    <scope>NUCLEOTIDE SEQUENCE [LARGE SCALE GENOMIC DNA]</scope>
    <source>
        <strain evidence="2 3">DSM 2261</strain>
    </source>
</reference>
<evidence type="ECO:0000313" key="3">
    <source>
        <dbReference type="Proteomes" id="UP000035579"/>
    </source>
</evidence>